<name>A0A2W1N3U6_9FLAO</name>
<dbReference type="InterPro" id="IPR006869">
    <property type="entry name" value="DUF547"/>
</dbReference>
<comment type="caution">
    <text evidence="2">The sequence shown here is derived from an EMBL/GenBank/DDBJ whole genome shotgun (WGS) entry which is preliminary data.</text>
</comment>
<sequence length="251" mass="28687">MKKIIIFLFILTPLFSFSGQEKVLLDLSYTFLKQLKAKESTELVARTYADLNLDTLAAAINTEDEKKAFWINTYNAFVQHFLTNDPSLFKDRGEFFGSKQINIAGIMMSFDDIEHGIIRSSRWKLSLGYLRDPFVPKFIRMLRTKKPDGRVHFALNCGAKSCPPIAVFHATKIQEELDKISKQYLTATTIIEGDKVTVTPLMSWFRADFGGKKGVKINFLEHFDIVPETKNKALIFGDYDWTLSTGNYTTL</sequence>
<dbReference type="EMBL" id="QKSB01000003">
    <property type="protein sequence ID" value="PZE17721.1"/>
    <property type="molecule type" value="Genomic_DNA"/>
</dbReference>
<dbReference type="PANTHER" id="PTHR46361">
    <property type="entry name" value="ELECTRON CARRIER/ PROTEIN DISULFIDE OXIDOREDUCTASE"/>
    <property type="match status" value="1"/>
</dbReference>
<dbReference type="AlphaFoldDB" id="A0A2W1N3U6"/>
<dbReference type="RefSeq" id="WP_111062681.1">
    <property type="nucleotide sequence ID" value="NZ_JBHUCU010000027.1"/>
</dbReference>
<dbReference type="OrthoDB" id="526867at2"/>
<dbReference type="Proteomes" id="UP000249248">
    <property type="component" value="Unassembled WGS sequence"/>
</dbReference>
<accession>A0A2W1N3U6</accession>
<evidence type="ECO:0000313" key="3">
    <source>
        <dbReference type="Proteomes" id="UP000249248"/>
    </source>
</evidence>
<proteinExistence type="predicted"/>
<gene>
    <name evidence="2" type="ORF">DNU06_07785</name>
</gene>
<dbReference type="Pfam" id="PF04784">
    <property type="entry name" value="DUF547"/>
    <property type="match status" value="1"/>
</dbReference>
<protein>
    <submittedName>
        <fullName evidence="2">DUF547 domain-containing protein</fullName>
    </submittedName>
</protein>
<dbReference type="PANTHER" id="PTHR46361:SF3">
    <property type="entry name" value="ELECTRON CARRIER_ PROTEIN DISULFIDE OXIDOREDUCTASE"/>
    <property type="match status" value="1"/>
</dbReference>
<feature type="domain" description="DUF547" evidence="1">
    <location>
        <begin position="62"/>
        <end position="185"/>
    </location>
</feature>
<evidence type="ECO:0000313" key="2">
    <source>
        <dbReference type="EMBL" id="PZE17721.1"/>
    </source>
</evidence>
<organism evidence="2 3">
    <name type="scientific">Putridiphycobacter roseus</name>
    <dbReference type="NCBI Taxonomy" id="2219161"/>
    <lineage>
        <taxon>Bacteria</taxon>
        <taxon>Pseudomonadati</taxon>
        <taxon>Bacteroidota</taxon>
        <taxon>Flavobacteriia</taxon>
        <taxon>Flavobacteriales</taxon>
        <taxon>Crocinitomicaceae</taxon>
        <taxon>Putridiphycobacter</taxon>
    </lineage>
</organism>
<evidence type="ECO:0000259" key="1">
    <source>
        <dbReference type="Pfam" id="PF04784"/>
    </source>
</evidence>
<reference evidence="2 3" key="1">
    <citation type="submission" date="2018-06" db="EMBL/GenBank/DDBJ databases">
        <title>The draft genome sequence of Crocinitomix sp. SM1701.</title>
        <authorList>
            <person name="Zhang X."/>
        </authorList>
    </citation>
    <scope>NUCLEOTIDE SEQUENCE [LARGE SCALE GENOMIC DNA]</scope>
    <source>
        <strain evidence="2 3">SM1701</strain>
    </source>
</reference>
<keyword evidence="3" id="KW-1185">Reference proteome</keyword>